<name>A0A0B7KAG4_BIOOC</name>
<dbReference type="AlphaFoldDB" id="A0A0B7KAG4"/>
<accession>A0A0B7KAG4</accession>
<dbReference type="PANTHER" id="PTHR38788">
    <property type="entry name" value="CLR5 DOMAIN-CONTAINING PROTEIN"/>
    <property type="match status" value="1"/>
</dbReference>
<evidence type="ECO:0000259" key="2">
    <source>
        <dbReference type="Pfam" id="PF14420"/>
    </source>
</evidence>
<proteinExistence type="predicted"/>
<gene>
    <name evidence="3" type="ORF">BN869_000010546_1</name>
</gene>
<dbReference type="EMBL" id="CDPU01000043">
    <property type="protein sequence ID" value="CEO54488.1"/>
    <property type="molecule type" value="Genomic_DNA"/>
</dbReference>
<evidence type="ECO:0000256" key="1">
    <source>
        <dbReference type="SAM" id="MobiDB-lite"/>
    </source>
</evidence>
<reference evidence="3" key="1">
    <citation type="submission" date="2015-01" db="EMBL/GenBank/DDBJ databases">
        <authorList>
            <person name="Durling Mikael"/>
        </authorList>
    </citation>
    <scope>NUCLEOTIDE SEQUENCE</scope>
</reference>
<dbReference type="Pfam" id="PF14420">
    <property type="entry name" value="Clr5"/>
    <property type="match status" value="1"/>
</dbReference>
<feature type="region of interest" description="Disordered" evidence="1">
    <location>
        <begin position="105"/>
        <end position="149"/>
    </location>
</feature>
<dbReference type="InterPro" id="IPR025676">
    <property type="entry name" value="Clr5_dom"/>
</dbReference>
<organism evidence="3">
    <name type="scientific">Bionectria ochroleuca</name>
    <name type="common">Gliocladium roseum</name>
    <dbReference type="NCBI Taxonomy" id="29856"/>
    <lineage>
        <taxon>Eukaryota</taxon>
        <taxon>Fungi</taxon>
        <taxon>Dikarya</taxon>
        <taxon>Ascomycota</taxon>
        <taxon>Pezizomycotina</taxon>
        <taxon>Sordariomycetes</taxon>
        <taxon>Hypocreomycetidae</taxon>
        <taxon>Hypocreales</taxon>
        <taxon>Bionectriaceae</taxon>
        <taxon>Clonostachys</taxon>
    </lineage>
</organism>
<evidence type="ECO:0000313" key="3">
    <source>
        <dbReference type="EMBL" id="CEO54488.1"/>
    </source>
</evidence>
<dbReference type="PANTHER" id="PTHR38788:SF3">
    <property type="entry name" value="CLR5 DOMAIN-CONTAINING PROTEIN"/>
    <property type="match status" value="1"/>
</dbReference>
<feature type="domain" description="Clr5" evidence="2">
    <location>
        <begin position="9"/>
        <end position="61"/>
    </location>
</feature>
<protein>
    <recommendedName>
        <fullName evidence="2">Clr5 domain-containing protein</fullName>
    </recommendedName>
</protein>
<sequence length="191" mass="21916">MPRPPHKSKDAWEAQKERIHSLYIVNDRTLKETIEEMEAIHGFDAKKREYFKRLNSWGMFKNAKMQDWKHVRDRDLVNKETRVSISGKVISCKRVKRATRRYKFAPNDDSEPTAPGHLPSRGIEIRTPSPDPVPFAGSSDRGMLSRNDQTDPLLDNLADILGDLECDMADHGWEGGSEEIPYGDVLGHDFR</sequence>